<dbReference type="GO" id="GO:0005634">
    <property type="term" value="C:nucleus"/>
    <property type="evidence" value="ECO:0007669"/>
    <property type="project" value="UniProtKB-SubCell"/>
</dbReference>
<evidence type="ECO:0000256" key="6">
    <source>
        <dbReference type="ARBA" id="ARBA00022490"/>
    </source>
</evidence>
<gene>
    <name evidence="10" type="ORF">ESCO_002338</name>
</gene>
<dbReference type="InterPro" id="IPR039024">
    <property type="entry name" value="RTC4"/>
</dbReference>
<dbReference type="SMART" id="SM01312">
    <property type="entry name" value="RTC4"/>
    <property type="match status" value="1"/>
</dbReference>
<proteinExistence type="inferred from homology"/>
<reference evidence="10 11" key="1">
    <citation type="submission" date="2015-07" db="EMBL/GenBank/DDBJ databases">
        <title>The genome of the fungus Escovopsis weberi, a specialized disease agent of ant agriculture.</title>
        <authorList>
            <person name="de Man T.J."/>
            <person name="Stajich J.E."/>
            <person name="Kubicek C.P."/>
            <person name="Chenthamara K."/>
            <person name="Atanasova L."/>
            <person name="Druzhinina I.S."/>
            <person name="Birnbaum S."/>
            <person name="Barribeau S.M."/>
            <person name="Teiling C."/>
            <person name="Suen G."/>
            <person name="Currie C."/>
            <person name="Gerardo N.M."/>
        </authorList>
    </citation>
    <scope>NUCLEOTIDE SEQUENCE [LARGE SCALE GENOMIC DNA]</scope>
</reference>
<name>A0A0M8N3M2_ESCWE</name>
<evidence type="ECO:0000256" key="5">
    <source>
        <dbReference type="ARBA" id="ARBA00015162"/>
    </source>
</evidence>
<dbReference type="OrthoDB" id="128308at2759"/>
<evidence type="ECO:0000256" key="7">
    <source>
        <dbReference type="ARBA" id="ARBA00023242"/>
    </source>
</evidence>
<protein>
    <recommendedName>
        <fullName evidence="5">Restriction of telomere capping protein 4</fullName>
    </recommendedName>
</protein>
<evidence type="ECO:0000256" key="4">
    <source>
        <dbReference type="ARBA" id="ARBA00009461"/>
    </source>
</evidence>
<comment type="subcellular location">
    <subcellularLocation>
        <location evidence="3">Cytoplasm</location>
    </subcellularLocation>
    <subcellularLocation>
        <location evidence="2">Nucleus</location>
    </subcellularLocation>
</comment>
<evidence type="ECO:0000256" key="1">
    <source>
        <dbReference type="ARBA" id="ARBA00002738"/>
    </source>
</evidence>
<feature type="region of interest" description="Disordered" evidence="8">
    <location>
        <begin position="81"/>
        <end position="111"/>
    </location>
</feature>
<dbReference type="Pfam" id="PF14474">
    <property type="entry name" value="RTC4"/>
    <property type="match status" value="1"/>
</dbReference>
<organism evidence="10 11">
    <name type="scientific">Escovopsis weberi</name>
    <dbReference type="NCBI Taxonomy" id="150374"/>
    <lineage>
        <taxon>Eukaryota</taxon>
        <taxon>Fungi</taxon>
        <taxon>Dikarya</taxon>
        <taxon>Ascomycota</taxon>
        <taxon>Pezizomycotina</taxon>
        <taxon>Sordariomycetes</taxon>
        <taxon>Hypocreomycetidae</taxon>
        <taxon>Hypocreales</taxon>
        <taxon>Hypocreaceae</taxon>
        <taxon>Escovopsis</taxon>
    </lineage>
</organism>
<dbReference type="InterPro" id="IPR028094">
    <property type="entry name" value="RTC4_C"/>
</dbReference>
<accession>A0A0M8N3M2</accession>
<comment type="similarity">
    <text evidence="4">Belongs to the RTC4 family.</text>
</comment>
<dbReference type="PANTHER" id="PTHR41391">
    <property type="entry name" value="RESTRICTION OF TELOMERE CAPPING PROTEIN 4"/>
    <property type="match status" value="1"/>
</dbReference>
<dbReference type="Proteomes" id="UP000053831">
    <property type="component" value="Unassembled WGS sequence"/>
</dbReference>
<comment type="function">
    <text evidence="1">May be involved in a process influencing telomere capping.</text>
</comment>
<evidence type="ECO:0000313" key="11">
    <source>
        <dbReference type="Proteomes" id="UP000053831"/>
    </source>
</evidence>
<feature type="compositionally biased region" description="Acidic residues" evidence="8">
    <location>
        <begin position="91"/>
        <end position="102"/>
    </location>
</feature>
<keyword evidence="6" id="KW-0963">Cytoplasm</keyword>
<keyword evidence="7" id="KW-0539">Nucleus</keyword>
<dbReference type="GO" id="GO:0005737">
    <property type="term" value="C:cytoplasm"/>
    <property type="evidence" value="ECO:0007669"/>
    <property type="project" value="UniProtKB-SubCell"/>
</dbReference>
<dbReference type="AlphaFoldDB" id="A0A0M8N3M2"/>
<evidence type="ECO:0000256" key="3">
    <source>
        <dbReference type="ARBA" id="ARBA00004496"/>
    </source>
</evidence>
<evidence type="ECO:0000256" key="8">
    <source>
        <dbReference type="SAM" id="MobiDB-lite"/>
    </source>
</evidence>
<evidence type="ECO:0000313" key="10">
    <source>
        <dbReference type="EMBL" id="KOS22487.1"/>
    </source>
</evidence>
<comment type="caution">
    <text evidence="10">The sequence shown here is derived from an EMBL/GenBank/DDBJ whole genome shotgun (WGS) entry which is preliminary data.</text>
</comment>
<dbReference type="PANTHER" id="PTHR41391:SF1">
    <property type="entry name" value="RESTRICTION OF TELOMERE CAPPING PROTEIN 4"/>
    <property type="match status" value="1"/>
</dbReference>
<feature type="region of interest" description="Disordered" evidence="8">
    <location>
        <begin position="1"/>
        <end position="65"/>
    </location>
</feature>
<evidence type="ECO:0000256" key="2">
    <source>
        <dbReference type="ARBA" id="ARBA00004123"/>
    </source>
</evidence>
<sequence length="326" mass="35647">MPALSDINDEDFSPAKKPKAKAEPRIRVPRGRLGMAGPNSKKASKSKKTDDAAEESGLEDSFSSSLPAKKFVAPASFSQLEAPSTSVLEPGDSDDDDDDDDNSSLSEVGSDICDASTQARLDQDASLLAEAARKITTTTLCPWCQAPVEKSLLEGFAKGKRLNVRMQARFCQSHKKQTALATWRERRYPKVDWERLEARFAAHRGRLLGIINGGESHYRAKLAGRIELGQARDMKKEENLNPGYYGPRGFNVMCDYMVGEFGDLLKEKAVGDRVIAGRGSAAFIQSVLVAELAVQLIREDLGVSAESAREILEESKALGDMVHEEV</sequence>
<dbReference type="EMBL" id="LGSR01000006">
    <property type="protein sequence ID" value="KOS22487.1"/>
    <property type="molecule type" value="Genomic_DNA"/>
</dbReference>
<evidence type="ECO:0000259" key="9">
    <source>
        <dbReference type="SMART" id="SM01312"/>
    </source>
</evidence>
<keyword evidence="11" id="KW-1185">Reference proteome</keyword>
<feature type="domain" description="Restriction of telomere capping protein 4 C-terminal" evidence="9">
    <location>
        <begin position="210"/>
        <end position="325"/>
    </location>
</feature>